<comment type="caution">
    <text evidence="5">The sequence shown here is derived from an EMBL/GenBank/DDBJ whole genome shotgun (WGS) entry which is preliminary data.</text>
</comment>
<dbReference type="EMBL" id="BSFF01000003">
    <property type="protein sequence ID" value="GLK56628.1"/>
    <property type="molecule type" value="Genomic_DNA"/>
</dbReference>
<dbReference type="PANTHER" id="PTHR30024">
    <property type="entry name" value="ALIPHATIC SULFONATES-BINDING PROTEIN-RELATED"/>
    <property type="match status" value="1"/>
</dbReference>
<keyword evidence="7" id="KW-1185">Reference proteome</keyword>
<dbReference type="SUPFAM" id="SSF53850">
    <property type="entry name" value="Periplasmic binding protein-like II"/>
    <property type="match status" value="1"/>
</dbReference>
<gene>
    <name evidence="5" type="ORF">GCM10008170_26470</name>
    <name evidence="6" type="ORF">JOD31_002661</name>
</gene>
<dbReference type="GO" id="GO:0042597">
    <property type="term" value="C:periplasmic space"/>
    <property type="evidence" value="ECO:0007669"/>
    <property type="project" value="UniProtKB-SubCell"/>
</dbReference>
<dbReference type="AlphaFoldDB" id="A0A9W6IU73"/>
<name>A0A9W6IU73_9HYPH</name>
<organism evidence="5 8">
    <name type="scientific">Methylopila capsulata</name>
    <dbReference type="NCBI Taxonomy" id="61654"/>
    <lineage>
        <taxon>Bacteria</taxon>
        <taxon>Pseudomonadati</taxon>
        <taxon>Pseudomonadota</taxon>
        <taxon>Alphaproteobacteria</taxon>
        <taxon>Hyphomicrobiales</taxon>
        <taxon>Methylopilaceae</taxon>
        <taxon>Methylopila</taxon>
    </lineage>
</organism>
<reference evidence="6 7" key="2">
    <citation type="submission" date="2021-01" db="EMBL/GenBank/DDBJ databases">
        <title>Genomic Encyclopedia of Type Strains, Phase IV (KMG-IV): sequencing the most valuable type-strain genomes for metagenomic binning, comparative biology and taxonomic classification.</title>
        <authorList>
            <person name="Goeker M."/>
        </authorList>
    </citation>
    <scope>NUCLEOTIDE SEQUENCE [LARGE SCALE GENOMIC DNA]</scope>
    <source>
        <strain evidence="6 7">DSM 6130</strain>
    </source>
</reference>
<dbReference type="Proteomes" id="UP000758856">
    <property type="component" value="Unassembled WGS sequence"/>
</dbReference>
<evidence type="ECO:0000259" key="4">
    <source>
        <dbReference type="Pfam" id="PF09084"/>
    </source>
</evidence>
<evidence type="ECO:0000313" key="6">
    <source>
        <dbReference type="EMBL" id="MBM7852419.1"/>
    </source>
</evidence>
<evidence type="ECO:0000313" key="5">
    <source>
        <dbReference type="EMBL" id="GLK56628.1"/>
    </source>
</evidence>
<proteinExistence type="inferred from homology"/>
<dbReference type="PANTHER" id="PTHR30024:SF47">
    <property type="entry name" value="TAURINE-BINDING PERIPLASMIC PROTEIN"/>
    <property type="match status" value="1"/>
</dbReference>
<dbReference type="RefSeq" id="WP_204950813.1">
    <property type="nucleotide sequence ID" value="NZ_BSFF01000003.1"/>
</dbReference>
<dbReference type="InterPro" id="IPR015168">
    <property type="entry name" value="SsuA/THI5"/>
</dbReference>
<sequence>MAFETTVHAAVRRSGRAVLALALAVTLGLGVDARPATADDAPLKKLDFAGSVTWLGQIPILVAIDKGFFKEQGLDVGVQVILNSSDRVRAITAGSVAFSNLGRTAVISEMARGNKSFYYFANVDDSPGNEGCWARAGFASLGDLKGKKIAANASAEITLVGLLKEASMTTKDIELVNLPPNEMVVALANSDVDAACVWRPVLDKLKTAAPDGKMLGTDKDTESFRTFGTMSSPDIMIISKTLVDEDPESARKIAVAVMKGADFATKEPEETARTVAHYFKQPPDAVLAGIKDFKYFGAVGWPDHIKRHTEQMKRLAAYLAEAGKIPATPAVEEWMNVSFIPAP</sequence>
<evidence type="ECO:0000256" key="1">
    <source>
        <dbReference type="ARBA" id="ARBA00004418"/>
    </source>
</evidence>
<evidence type="ECO:0000313" key="8">
    <source>
        <dbReference type="Proteomes" id="UP001143400"/>
    </source>
</evidence>
<dbReference type="Pfam" id="PF09084">
    <property type="entry name" value="NMT1"/>
    <property type="match status" value="1"/>
</dbReference>
<evidence type="ECO:0000256" key="3">
    <source>
        <dbReference type="ARBA" id="ARBA00022729"/>
    </source>
</evidence>
<reference evidence="5" key="3">
    <citation type="submission" date="2023-01" db="EMBL/GenBank/DDBJ databases">
        <authorList>
            <person name="Sun Q."/>
            <person name="Evtushenko L."/>
        </authorList>
    </citation>
    <scope>NUCLEOTIDE SEQUENCE</scope>
    <source>
        <strain evidence="5">VKM B-1606</strain>
    </source>
</reference>
<evidence type="ECO:0000313" key="7">
    <source>
        <dbReference type="Proteomes" id="UP000758856"/>
    </source>
</evidence>
<keyword evidence="3" id="KW-0732">Signal</keyword>
<accession>A0A9W6IU73</accession>
<dbReference type="Proteomes" id="UP001143400">
    <property type="component" value="Unassembled WGS sequence"/>
</dbReference>
<comment type="similarity">
    <text evidence="2">Belongs to the bacterial solute-binding protein SsuA/TauA family.</text>
</comment>
<comment type="subcellular location">
    <subcellularLocation>
        <location evidence="1">Periplasm</location>
    </subcellularLocation>
</comment>
<dbReference type="Gene3D" id="3.40.190.10">
    <property type="entry name" value="Periplasmic binding protein-like II"/>
    <property type="match status" value="3"/>
</dbReference>
<protein>
    <submittedName>
        <fullName evidence="6">NitT/TauT family transport system substrate-binding protein</fullName>
    </submittedName>
    <submittedName>
        <fullName evidence="5">Taurine ABC transporter substrate-binding protein</fullName>
    </submittedName>
</protein>
<dbReference type="EMBL" id="JAFBCY010000003">
    <property type="protein sequence ID" value="MBM7852419.1"/>
    <property type="molecule type" value="Genomic_DNA"/>
</dbReference>
<reference evidence="5" key="1">
    <citation type="journal article" date="2014" name="Int. J. Syst. Evol. Microbiol.">
        <title>Complete genome sequence of Corynebacterium casei LMG S-19264T (=DSM 44701T), isolated from a smear-ripened cheese.</title>
        <authorList>
            <consortium name="US DOE Joint Genome Institute (JGI-PGF)"/>
            <person name="Walter F."/>
            <person name="Albersmeier A."/>
            <person name="Kalinowski J."/>
            <person name="Ruckert C."/>
        </authorList>
    </citation>
    <scope>NUCLEOTIDE SEQUENCE</scope>
    <source>
        <strain evidence="5">VKM B-1606</strain>
    </source>
</reference>
<feature type="domain" description="SsuA/THI5-like" evidence="4">
    <location>
        <begin position="58"/>
        <end position="270"/>
    </location>
</feature>
<evidence type="ECO:0000256" key="2">
    <source>
        <dbReference type="ARBA" id="ARBA00010742"/>
    </source>
</evidence>